<evidence type="ECO:0000313" key="3">
    <source>
        <dbReference type="Proteomes" id="UP000000321"/>
    </source>
</evidence>
<dbReference type="SUPFAM" id="SSF53756">
    <property type="entry name" value="UDP-Glycosyltransferase/glycogen phosphorylase"/>
    <property type="match status" value="1"/>
</dbReference>
<dbReference type="PANTHER" id="PTHR21015">
    <property type="entry name" value="UDP-N-ACETYLGLUCOSAMINE--N-ACETYLMURAMYL-(PENTAPEPTIDE) PYROPHOSPHORYL-UNDECAPRENOL N-ACETYLGLUCOSAMINE TRANSFERASE 1"/>
    <property type="match status" value="1"/>
</dbReference>
<accession>Q1YDI9</accession>
<organism evidence="2 3">
    <name type="scientific">Aurantimonas manganoxydans (strain ATCC BAA-1229 / DSM 21871 / SI85-9A1)</name>
    <dbReference type="NCBI Taxonomy" id="287752"/>
    <lineage>
        <taxon>Bacteria</taxon>
        <taxon>Pseudomonadati</taxon>
        <taxon>Pseudomonadota</taxon>
        <taxon>Alphaproteobacteria</taxon>
        <taxon>Hyphomicrobiales</taxon>
        <taxon>Aurantimonadaceae</taxon>
        <taxon>Aurantimonas</taxon>
    </lineage>
</organism>
<reference evidence="2 3" key="1">
    <citation type="journal article" date="2008" name="Appl. Environ. Microbiol.">
        <title>Genomic insights into Mn(II) oxidation by the marine alphaproteobacterium Aurantimonas sp. strain SI85-9A1.</title>
        <authorList>
            <person name="Dick G.J."/>
            <person name="Podell S."/>
            <person name="Johnson H.A."/>
            <person name="Rivera-Espinoza Y."/>
            <person name="Bernier-Latmani R."/>
            <person name="McCarthy J.K."/>
            <person name="Torpey J.W."/>
            <person name="Clement B.G."/>
            <person name="Gaasterland T."/>
            <person name="Tebo B.M."/>
        </authorList>
    </citation>
    <scope>NUCLEOTIDE SEQUENCE [LARGE SCALE GENOMIC DNA]</scope>
    <source>
        <strain evidence="2 3">SI85-9A1</strain>
    </source>
</reference>
<dbReference type="Proteomes" id="UP000000321">
    <property type="component" value="Unassembled WGS sequence"/>
</dbReference>
<dbReference type="Gene3D" id="3.40.50.2000">
    <property type="entry name" value="Glycogen Phosphorylase B"/>
    <property type="match status" value="1"/>
</dbReference>
<sequence length="380" mass="41454">MRVLFHVQHLLGVGHLRRGELLTNAMARRGMEVTVALGGMPVAEMPFANAEVVQLPPTHIDGANFKTLYDAEGEPITDAWRAARRDALLALYEKVRPDVVLLEMFPFGRWRFNFELVPLLERASRDKPRVKCVTSVRDILVETKHAERAARGAALAREHLDAVLVHSDPSLFTFAETYPHAGEIDDLIRYTGYVTEPAERSAAPDNGEVIVSAGGGAAAGALMRTVMAARPRTPLADRVWRFLAGPRMAEDEFQALAALADETTIVKRFETNFQERLDGCALSISQAGYNTVMNLLRAEARAVVVPYDEGEETEQWFRSERMGKMGLLSVVPTSRLSAESMAAAVTEAWQREAGTRPAIDLEGAANAAATIAAMAGGAGE</sequence>
<feature type="domain" description="Glycosyl transferase family 28 C-terminal" evidence="1">
    <location>
        <begin position="213"/>
        <end position="351"/>
    </location>
</feature>
<comment type="caution">
    <text evidence="2">The sequence shown here is derived from an EMBL/GenBank/DDBJ whole genome shotgun (WGS) entry which is preliminary data.</text>
</comment>
<dbReference type="BioCyc" id="AURANTIMONAS:SI859A1_00077-MONOMER"/>
<dbReference type="GO" id="GO:0016758">
    <property type="term" value="F:hexosyltransferase activity"/>
    <property type="evidence" value="ECO:0007669"/>
    <property type="project" value="InterPro"/>
</dbReference>
<keyword evidence="3" id="KW-1185">Reference proteome</keyword>
<dbReference type="RefSeq" id="WP_009207966.1">
    <property type="nucleotide sequence ID" value="NZ_BBWP01000035.1"/>
</dbReference>
<proteinExistence type="predicted"/>
<dbReference type="HOGENOM" id="CLU_055279_0_0_5"/>
<protein>
    <recommendedName>
        <fullName evidence="1">Glycosyl transferase family 28 C-terminal domain-containing protein</fullName>
    </recommendedName>
</protein>
<dbReference type="AlphaFoldDB" id="Q1YDI9"/>
<name>Q1YDI9_AURMS</name>
<dbReference type="PANTHER" id="PTHR21015:SF28">
    <property type="entry name" value="SLL1722 PROTEIN"/>
    <property type="match status" value="1"/>
</dbReference>
<dbReference type="EMBL" id="AAPJ01000013">
    <property type="protein sequence ID" value="EAS48308.1"/>
    <property type="molecule type" value="Genomic_DNA"/>
</dbReference>
<dbReference type="Pfam" id="PF04101">
    <property type="entry name" value="Glyco_tran_28_C"/>
    <property type="match status" value="1"/>
</dbReference>
<evidence type="ECO:0000259" key="1">
    <source>
        <dbReference type="Pfam" id="PF04101"/>
    </source>
</evidence>
<gene>
    <name evidence="2" type="ORF">SI859A1_00077</name>
</gene>
<dbReference type="InterPro" id="IPR007235">
    <property type="entry name" value="Glyco_trans_28_C"/>
</dbReference>
<dbReference type="OrthoDB" id="503443at2"/>
<evidence type="ECO:0000313" key="2">
    <source>
        <dbReference type="EMBL" id="EAS48308.1"/>
    </source>
</evidence>